<sequence length="203" mass="20459">MLRQVACLVGVLAIAACTPVTTQDSMVFTDSNIIAQAPTGYCVDGAASNPETGFAVLALCATLQGGGAIPSTAAVATIQIGAANSGMVAGGETALRDFLESDAGAALLSGSGDSSTISVVDAQSSRGRVTVNFSDSAPHSMPGLQSHEWRAFKDINGRLVTVALRGLATAPLDESTGIWLLNAITTGISPVVFAQTDAQSSES</sequence>
<proteinExistence type="predicted"/>
<accession>A0A1I6HZV1</accession>
<keyword evidence="3" id="KW-1185">Reference proteome</keyword>
<protein>
    <recommendedName>
        <fullName evidence="4">Lipoprotein</fullName>
    </recommendedName>
</protein>
<keyword evidence="1" id="KW-0732">Signal</keyword>
<dbReference type="STRING" id="390270.SAMN04488005_3159"/>
<name>A0A1I6HZV1_9RHOB</name>
<dbReference type="Proteomes" id="UP000199478">
    <property type="component" value="Unassembled WGS sequence"/>
</dbReference>
<evidence type="ECO:0008006" key="4">
    <source>
        <dbReference type="Google" id="ProtNLM"/>
    </source>
</evidence>
<dbReference type="PROSITE" id="PS51257">
    <property type="entry name" value="PROKAR_LIPOPROTEIN"/>
    <property type="match status" value="1"/>
</dbReference>
<feature type="chain" id="PRO_5011693977" description="Lipoprotein" evidence="1">
    <location>
        <begin position="23"/>
        <end position="203"/>
    </location>
</feature>
<dbReference type="EMBL" id="FOYP01000003">
    <property type="protein sequence ID" value="SFR59938.1"/>
    <property type="molecule type" value="Genomic_DNA"/>
</dbReference>
<reference evidence="3" key="1">
    <citation type="submission" date="2016-10" db="EMBL/GenBank/DDBJ databases">
        <authorList>
            <person name="Varghese N."/>
            <person name="Submissions S."/>
        </authorList>
    </citation>
    <scope>NUCLEOTIDE SEQUENCE [LARGE SCALE GENOMIC DNA]</scope>
    <source>
        <strain evidence="3">DSM 26879</strain>
    </source>
</reference>
<evidence type="ECO:0000313" key="2">
    <source>
        <dbReference type="EMBL" id="SFR59938.1"/>
    </source>
</evidence>
<dbReference type="AlphaFoldDB" id="A0A1I6HZV1"/>
<gene>
    <name evidence="2" type="ORF">SAMN04488005_3159</name>
</gene>
<evidence type="ECO:0000256" key="1">
    <source>
        <dbReference type="SAM" id="SignalP"/>
    </source>
</evidence>
<feature type="signal peptide" evidence="1">
    <location>
        <begin position="1"/>
        <end position="22"/>
    </location>
</feature>
<organism evidence="2 3">
    <name type="scientific">Yoonia tamlensis</name>
    <dbReference type="NCBI Taxonomy" id="390270"/>
    <lineage>
        <taxon>Bacteria</taxon>
        <taxon>Pseudomonadati</taxon>
        <taxon>Pseudomonadota</taxon>
        <taxon>Alphaproteobacteria</taxon>
        <taxon>Rhodobacterales</taxon>
        <taxon>Paracoccaceae</taxon>
        <taxon>Yoonia</taxon>
    </lineage>
</organism>
<evidence type="ECO:0000313" key="3">
    <source>
        <dbReference type="Proteomes" id="UP000199478"/>
    </source>
</evidence>